<dbReference type="InterPro" id="IPR000896">
    <property type="entry name" value="Hemocyanin/hexamerin_mid_dom"/>
</dbReference>
<keyword evidence="6" id="KW-0560">Oxidoreductase</keyword>
<dbReference type="Pfam" id="PF03723">
    <property type="entry name" value="Hemocyanin_C"/>
    <property type="match status" value="1"/>
</dbReference>
<evidence type="ECO:0000256" key="1">
    <source>
        <dbReference type="ARBA" id="ARBA00001973"/>
    </source>
</evidence>
<dbReference type="PROSITE" id="PS00210">
    <property type="entry name" value="HEMOCYANIN_2"/>
    <property type="match status" value="1"/>
</dbReference>
<dbReference type="AlphaFoldDB" id="A0A182UHD3"/>
<keyword evidence="8" id="KW-0503">Monooxygenase</keyword>
<organism evidence="11 12">
    <name type="scientific">Anopheles melas</name>
    <dbReference type="NCBI Taxonomy" id="34690"/>
    <lineage>
        <taxon>Eukaryota</taxon>
        <taxon>Metazoa</taxon>
        <taxon>Ecdysozoa</taxon>
        <taxon>Arthropoda</taxon>
        <taxon>Hexapoda</taxon>
        <taxon>Insecta</taxon>
        <taxon>Pterygota</taxon>
        <taxon>Neoptera</taxon>
        <taxon>Endopterygota</taxon>
        <taxon>Diptera</taxon>
        <taxon>Nematocera</taxon>
        <taxon>Culicoidea</taxon>
        <taxon>Culicidae</taxon>
        <taxon>Anophelinae</taxon>
        <taxon>Anopheles</taxon>
    </lineage>
</organism>
<evidence type="ECO:0000256" key="7">
    <source>
        <dbReference type="ARBA" id="ARBA00023008"/>
    </source>
</evidence>
<dbReference type="PANTHER" id="PTHR11511">
    <property type="entry name" value="LARVAL STORAGE PROTEIN/PHENOLOXIDASE"/>
    <property type="match status" value="1"/>
</dbReference>
<evidence type="ECO:0000256" key="3">
    <source>
        <dbReference type="ARBA" id="ARBA00009928"/>
    </source>
</evidence>
<dbReference type="InterPro" id="IPR037020">
    <property type="entry name" value="Hemocyanin_C_sf"/>
</dbReference>
<dbReference type="PANTHER" id="PTHR11511:SF24">
    <property type="entry name" value="GH04080P"/>
    <property type="match status" value="1"/>
</dbReference>
<keyword evidence="12" id="KW-1185">Reference proteome</keyword>
<dbReference type="InterPro" id="IPR002227">
    <property type="entry name" value="Tyrosinase_Cu-bd"/>
</dbReference>
<dbReference type="SUPFAM" id="SSF48056">
    <property type="entry name" value="Di-copper centre-containing domain"/>
    <property type="match status" value="1"/>
</dbReference>
<dbReference type="InterPro" id="IPR008922">
    <property type="entry name" value="Di-copper_centre_dom_sf"/>
</dbReference>
<dbReference type="EnsemblMetazoa" id="AMEC020431-RA">
    <property type="protein sequence ID" value="AMEC020431-PA"/>
    <property type="gene ID" value="AMEC020431"/>
</dbReference>
<protein>
    <recommendedName>
        <fullName evidence="10">Tyrosinase copper-binding domain-containing protein</fullName>
    </recommendedName>
</protein>
<dbReference type="GO" id="GO:0005576">
    <property type="term" value="C:extracellular region"/>
    <property type="evidence" value="ECO:0007669"/>
    <property type="project" value="UniProtKB-SubCell"/>
</dbReference>
<dbReference type="InterPro" id="IPR014756">
    <property type="entry name" value="Ig_E-set"/>
</dbReference>
<evidence type="ECO:0000259" key="10">
    <source>
        <dbReference type="PROSITE" id="PS00498"/>
    </source>
</evidence>
<keyword evidence="7" id="KW-0186">Copper</keyword>
<dbReference type="Pfam" id="PF00372">
    <property type="entry name" value="Hemocyanin_M"/>
    <property type="match status" value="1"/>
</dbReference>
<dbReference type="GO" id="GO:0046872">
    <property type="term" value="F:metal ion binding"/>
    <property type="evidence" value="ECO:0007669"/>
    <property type="project" value="UniProtKB-KW"/>
</dbReference>
<comment type="cofactor">
    <cofactor evidence="1">
        <name>Cu(2+)</name>
        <dbReference type="ChEBI" id="CHEBI:29036"/>
    </cofactor>
</comment>
<accession>A0A182UHD3</accession>
<dbReference type="InterPro" id="IPR013788">
    <property type="entry name" value="Hemocyanin/hexamerin"/>
</dbReference>
<proteinExistence type="inferred from homology"/>
<evidence type="ECO:0000256" key="2">
    <source>
        <dbReference type="ARBA" id="ARBA00004613"/>
    </source>
</evidence>
<evidence type="ECO:0000256" key="4">
    <source>
        <dbReference type="ARBA" id="ARBA00022525"/>
    </source>
</evidence>
<reference evidence="12" key="1">
    <citation type="submission" date="2014-01" db="EMBL/GenBank/DDBJ databases">
        <title>The Genome Sequence of Anopheles melas CM1001059_A (V2).</title>
        <authorList>
            <consortium name="The Broad Institute Genomics Platform"/>
            <person name="Neafsey D.E."/>
            <person name="Besansky N."/>
            <person name="Howell P."/>
            <person name="Walton C."/>
            <person name="Young S.K."/>
            <person name="Zeng Q."/>
            <person name="Gargeya S."/>
            <person name="Fitzgerald M."/>
            <person name="Haas B."/>
            <person name="Abouelleil A."/>
            <person name="Allen A.W."/>
            <person name="Alvarado L."/>
            <person name="Arachchi H.M."/>
            <person name="Berlin A.M."/>
            <person name="Chapman S.B."/>
            <person name="Gainer-Dewar J."/>
            <person name="Goldberg J."/>
            <person name="Griggs A."/>
            <person name="Gujja S."/>
            <person name="Hansen M."/>
            <person name="Howarth C."/>
            <person name="Imamovic A."/>
            <person name="Ireland A."/>
            <person name="Larimer J."/>
            <person name="McCowan C."/>
            <person name="Murphy C."/>
            <person name="Pearson M."/>
            <person name="Poon T.W."/>
            <person name="Priest M."/>
            <person name="Roberts A."/>
            <person name="Saif S."/>
            <person name="Shea T."/>
            <person name="Sisk P."/>
            <person name="Sykes S."/>
            <person name="Wortman J."/>
            <person name="Nusbaum C."/>
            <person name="Birren B."/>
        </authorList>
    </citation>
    <scope>NUCLEOTIDE SEQUENCE [LARGE SCALE GENOMIC DNA]</scope>
    <source>
        <strain evidence="12">CM1001059</strain>
    </source>
</reference>
<dbReference type="SUPFAM" id="SSF81296">
    <property type="entry name" value="E set domains"/>
    <property type="match status" value="1"/>
</dbReference>
<dbReference type="InterPro" id="IPR036697">
    <property type="entry name" value="Hemocyanin_N_sf"/>
</dbReference>
<feature type="domain" description="Tyrosinase copper-binding" evidence="10">
    <location>
        <begin position="411"/>
        <end position="422"/>
    </location>
</feature>
<keyword evidence="5" id="KW-0479">Metal-binding</keyword>
<dbReference type="Gene3D" id="1.20.1370.10">
    <property type="entry name" value="Hemocyanin, N-terminal domain"/>
    <property type="match status" value="1"/>
</dbReference>
<dbReference type="Gene3D" id="1.10.1280.10">
    <property type="entry name" value="Di-copper center containing domain from catechol oxidase"/>
    <property type="match status" value="1"/>
</dbReference>
<dbReference type="FunFam" id="2.60.40.1520:FF:000001">
    <property type="entry name" value="Hemocyanin subunit 2"/>
    <property type="match status" value="1"/>
</dbReference>
<evidence type="ECO:0000256" key="6">
    <source>
        <dbReference type="ARBA" id="ARBA00023002"/>
    </source>
</evidence>
<reference evidence="11" key="2">
    <citation type="submission" date="2020-05" db="UniProtKB">
        <authorList>
            <consortium name="EnsemblMetazoa"/>
        </authorList>
    </citation>
    <scope>IDENTIFICATION</scope>
    <source>
        <strain evidence="11">CM1001059</strain>
    </source>
</reference>
<dbReference type="PROSITE" id="PS00498">
    <property type="entry name" value="TYROSINASE_2"/>
    <property type="match status" value="1"/>
</dbReference>
<evidence type="ECO:0000313" key="12">
    <source>
        <dbReference type="Proteomes" id="UP000075902"/>
    </source>
</evidence>
<comment type="subcellular location">
    <subcellularLocation>
        <location evidence="2">Secreted</location>
    </subcellularLocation>
</comment>
<evidence type="ECO:0000256" key="5">
    <source>
        <dbReference type="ARBA" id="ARBA00022723"/>
    </source>
</evidence>
<name>A0A182UHD3_9DIPT</name>
<dbReference type="InterPro" id="IPR005203">
    <property type="entry name" value="Hemocyanin_C"/>
</dbReference>
<dbReference type="Proteomes" id="UP000075902">
    <property type="component" value="Unassembled WGS sequence"/>
</dbReference>
<dbReference type="STRING" id="34690.A0A182UHD3"/>
<keyword evidence="4" id="KW-0964">Secreted</keyword>
<dbReference type="InterPro" id="IPR005204">
    <property type="entry name" value="Hemocyanin_N"/>
</dbReference>
<dbReference type="PRINTS" id="PR00187">
    <property type="entry name" value="HAEMOCYANIN"/>
</dbReference>
<dbReference type="GO" id="GO:0004097">
    <property type="term" value="F:catechol oxidase activity"/>
    <property type="evidence" value="ECO:0007669"/>
    <property type="project" value="UniProtKB-ARBA"/>
</dbReference>
<dbReference type="Pfam" id="PF03722">
    <property type="entry name" value="Hemocyanin_N"/>
    <property type="match status" value="1"/>
</dbReference>
<keyword evidence="9" id="KW-1015">Disulfide bond</keyword>
<sequence>MAITIRDKFRGLLQHPYEPLFLPKSDGQLFYDLPEKFFTDRYRPIGQNLINRFSAAAAAPAGTSADTPAMNRVSLNNIPDPDIKFAEAVPRRGAFSLFIPEHRVIAGRLIKLFLDQPDADTLGDVAAYARDRLNGPLFQYALASALLHRSDTSDVPVPSFLHLFPDQFIDPAAFPQIREEGRAVLQPNRMSIDIPLNYTASDRVTEQRLAYFREDIGVNLHHWHWHLVYPAEGPERVVRKDRRGELFYYMHQQMIARYQVERYSQGLGRVTPLDNLRMPIPEPYYPKILRSANNRTYPARYANMTLEDVIRPNDGLRVIISEVERQLQRIITAIDEGVVVAPNGQRTQLDNFRGIDILGNIVESSTVSVNRQLYGDTHNSGHVLISLVHDPREDFLESFGVMGDVTTAMRDPIFYRWHSFVDSIFQRHKQRFAPYGPAELRNPGVKLLSLETELDRRDSVKNTLLTFWQRSQFDLGAGIDFGAEGNVFVTFTHLQHAAFNYRLQVAYSGTAKPATLRIFLAPKRNERGQSLTFEEQRRLAIEMDTFRVNLTPGINNIIRRSANSSVTIPYERTFRNVANTNIGDTNFRFCGCGWPSHMLVPKGDQFGVEYDLFAMLSNHDQDRVNPLFDERTDCNDAHSFCGLRDRTYPDARNMGFPLDRRVANTVRSFQDFVAPYQNMRVATVTIRFTNTVVERT</sequence>
<evidence type="ECO:0000313" key="11">
    <source>
        <dbReference type="EnsemblMetazoa" id="AMEC020431-PA"/>
    </source>
</evidence>
<dbReference type="PROSITE" id="PS00209">
    <property type="entry name" value="HEMOCYANIN_1"/>
    <property type="match status" value="1"/>
</dbReference>
<evidence type="ECO:0000256" key="9">
    <source>
        <dbReference type="ARBA" id="ARBA00023157"/>
    </source>
</evidence>
<dbReference type="Gene3D" id="2.60.40.1520">
    <property type="entry name" value="Hemocyanin, C-terminal domain"/>
    <property type="match status" value="1"/>
</dbReference>
<evidence type="ECO:0000256" key="8">
    <source>
        <dbReference type="ARBA" id="ARBA00023033"/>
    </source>
</evidence>
<comment type="similarity">
    <text evidence="3">Belongs to the tyrosinase family.</text>
</comment>
<dbReference type="VEuPathDB" id="VectorBase:AMEC020431"/>
<dbReference type="SUPFAM" id="SSF48050">
    <property type="entry name" value="Hemocyanin, N-terminal domain"/>
    <property type="match status" value="1"/>
</dbReference>